<dbReference type="Gene3D" id="6.10.30.10">
    <property type="match status" value="1"/>
</dbReference>
<feature type="domain" description="ChsH2 C-terminal OB-fold" evidence="1">
    <location>
        <begin position="57"/>
        <end position="119"/>
    </location>
</feature>
<dbReference type="InterPro" id="IPR012340">
    <property type="entry name" value="NA-bd_OB-fold"/>
</dbReference>
<keyword evidence="4" id="KW-1185">Reference proteome</keyword>
<evidence type="ECO:0000313" key="3">
    <source>
        <dbReference type="EMBL" id="SDG81505.1"/>
    </source>
</evidence>
<name>A0A1G7XB86_9MICO</name>
<dbReference type="SUPFAM" id="SSF50249">
    <property type="entry name" value="Nucleic acid-binding proteins"/>
    <property type="match status" value="1"/>
</dbReference>
<dbReference type="PANTHER" id="PTHR34075">
    <property type="entry name" value="BLR3430 PROTEIN"/>
    <property type="match status" value="1"/>
</dbReference>
<dbReference type="Proteomes" id="UP000199009">
    <property type="component" value="Chromosome I"/>
</dbReference>
<feature type="domain" description="ChsH2 rubredoxin-like zinc ribbon" evidence="2">
    <location>
        <begin position="20"/>
        <end position="56"/>
    </location>
</feature>
<protein>
    <recommendedName>
        <fullName evidence="5">Rubredoxin-like zinc ribbon domain</fullName>
    </recommendedName>
</protein>
<accession>A0A1G7XB86</accession>
<proteinExistence type="predicted"/>
<reference evidence="3 4" key="1">
    <citation type="submission" date="2016-10" db="EMBL/GenBank/DDBJ databases">
        <authorList>
            <person name="de Groot N.N."/>
        </authorList>
    </citation>
    <scope>NUCLEOTIDE SEQUENCE [LARGE SCALE GENOMIC DNA]</scope>
    <source>
        <strain evidence="3 4">DSM 23142</strain>
    </source>
</reference>
<dbReference type="EMBL" id="LT629692">
    <property type="protein sequence ID" value="SDG81505.1"/>
    <property type="molecule type" value="Genomic_DNA"/>
</dbReference>
<dbReference type="RefSeq" id="WP_091487974.1">
    <property type="nucleotide sequence ID" value="NZ_LT629692.1"/>
</dbReference>
<dbReference type="Pfam" id="PF12172">
    <property type="entry name" value="zf-ChsH2"/>
    <property type="match status" value="1"/>
</dbReference>
<evidence type="ECO:0008006" key="5">
    <source>
        <dbReference type="Google" id="ProtNLM"/>
    </source>
</evidence>
<evidence type="ECO:0000259" key="2">
    <source>
        <dbReference type="Pfam" id="PF12172"/>
    </source>
</evidence>
<dbReference type="Pfam" id="PF01796">
    <property type="entry name" value="OB_ChsH2_C"/>
    <property type="match status" value="1"/>
</dbReference>
<evidence type="ECO:0000313" key="4">
    <source>
        <dbReference type="Proteomes" id="UP000199009"/>
    </source>
</evidence>
<dbReference type="AlphaFoldDB" id="A0A1G7XB86"/>
<dbReference type="OrthoDB" id="7470921at2"/>
<sequence length="140" mass="15931">MTENTLVYPPRVTAFTRTFWDGLRDGTFLTTRCQDCGHMTFPPKPVCPECWKSNVEWVELSGRGVLVSYTEVSAAPQMFEHEAPYTLCIVDLDESVRCVSRVLAAWDDLAPDARVRLKIRDSVPTPLFEFVLDTDDELEV</sequence>
<evidence type="ECO:0000259" key="1">
    <source>
        <dbReference type="Pfam" id="PF01796"/>
    </source>
</evidence>
<dbReference type="STRING" id="370764.SAMN04489810_1368"/>
<dbReference type="InterPro" id="IPR052513">
    <property type="entry name" value="Thioester_dehydratase-like"/>
</dbReference>
<organism evidence="3 4">
    <name type="scientific">Microbacterium pygmaeum</name>
    <dbReference type="NCBI Taxonomy" id="370764"/>
    <lineage>
        <taxon>Bacteria</taxon>
        <taxon>Bacillati</taxon>
        <taxon>Actinomycetota</taxon>
        <taxon>Actinomycetes</taxon>
        <taxon>Micrococcales</taxon>
        <taxon>Microbacteriaceae</taxon>
        <taxon>Microbacterium</taxon>
    </lineage>
</organism>
<dbReference type="InterPro" id="IPR022002">
    <property type="entry name" value="ChsH2_Znr"/>
</dbReference>
<gene>
    <name evidence="3" type="ORF">SAMN04489810_1368</name>
</gene>
<dbReference type="PANTHER" id="PTHR34075:SF5">
    <property type="entry name" value="BLR3430 PROTEIN"/>
    <property type="match status" value="1"/>
</dbReference>
<dbReference type="InterPro" id="IPR002878">
    <property type="entry name" value="ChsH2_C"/>
</dbReference>